<dbReference type="Proteomes" id="UP000095280">
    <property type="component" value="Unplaced"/>
</dbReference>
<dbReference type="SUPFAM" id="SSF55550">
    <property type="entry name" value="SH2 domain"/>
    <property type="match status" value="1"/>
</dbReference>
<reference evidence="2" key="1">
    <citation type="submission" date="2016-11" db="UniProtKB">
        <authorList>
            <consortium name="WormBaseParasite"/>
        </authorList>
    </citation>
    <scope>IDENTIFICATION</scope>
</reference>
<accession>A0A1I8JI65</accession>
<name>A0A1I8JI65_9PLAT</name>
<keyword evidence="1" id="KW-1185">Reference proteome</keyword>
<dbReference type="OrthoDB" id="5914531at2759"/>
<dbReference type="Pfam" id="PF00017">
    <property type="entry name" value="SH2"/>
    <property type="match status" value="1"/>
</dbReference>
<dbReference type="WBParaSite" id="maker-uti_cns_0047927-snap-gene-0.3-mRNA-1">
    <property type="protein sequence ID" value="maker-uti_cns_0047927-snap-gene-0.3-mRNA-1"/>
    <property type="gene ID" value="maker-uti_cns_0047927-snap-gene-0.3"/>
</dbReference>
<dbReference type="InterPro" id="IPR036860">
    <property type="entry name" value="SH2_dom_sf"/>
</dbReference>
<dbReference type="AlphaFoldDB" id="A0A1I8JI65"/>
<organism evidence="1 2">
    <name type="scientific">Macrostomum lignano</name>
    <dbReference type="NCBI Taxonomy" id="282301"/>
    <lineage>
        <taxon>Eukaryota</taxon>
        <taxon>Metazoa</taxon>
        <taxon>Spiralia</taxon>
        <taxon>Lophotrochozoa</taxon>
        <taxon>Platyhelminthes</taxon>
        <taxon>Rhabditophora</taxon>
        <taxon>Macrostomorpha</taxon>
        <taxon>Macrostomida</taxon>
        <taxon>Macrostomidae</taxon>
        <taxon>Macrostomum</taxon>
    </lineage>
</organism>
<dbReference type="GO" id="GO:0001784">
    <property type="term" value="F:phosphotyrosine residue binding"/>
    <property type="evidence" value="ECO:0007669"/>
    <property type="project" value="TreeGrafter"/>
</dbReference>
<dbReference type="STRING" id="282301.A0A1I8JI65"/>
<evidence type="ECO:0000313" key="2">
    <source>
        <dbReference type="WBParaSite" id="maker-uti_cns_0047927-snap-gene-0.3-mRNA-1"/>
    </source>
</evidence>
<sequence>MEEEYSLPPDASVVRPTVSSSSSTTSPETESFYSEPLKASGSGVFKHHPASPFELVAQKSPNSGGPSVEVGFGTGANHAGNSEAKAPCPQLKPVHKVGTVAASSWTPVDPNLPLSDQPWFHPGPGMDRQTAEQLLRPHPEGAFLVRCCQTSDSSADQQQRQYSLSLRGRHGQQCIHMRIERTQQGQYVLGQYSQPFTSVPLMIRHYGEHLLPIKGIDRIILGMPVVASGRAATKDAKSAGEPPGDNQASTTQL</sequence>
<dbReference type="InterPro" id="IPR000980">
    <property type="entry name" value="SH2"/>
</dbReference>
<protein>
    <submittedName>
        <fullName evidence="2">SH2 domain-containing protein</fullName>
    </submittedName>
</protein>
<dbReference type="Gene3D" id="3.30.505.10">
    <property type="entry name" value="SH2 domain"/>
    <property type="match status" value="1"/>
</dbReference>
<proteinExistence type="predicted"/>
<dbReference type="SMART" id="SM00252">
    <property type="entry name" value="SH2"/>
    <property type="match status" value="1"/>
</dbReference>
<dbReference type="PANTHER" id="PTHR15127:SF32">
    <property type="entry name" value="HEAVYWEIGHT, ISOFORM A"/>
    <property type="match status" value="1"/>
</dbReference>
<evidence type="ECO:0000313" key="1">
    <source>
        <dbReference type="Proteomes" id="UP000095280"/>
    </source>
</evidence>
<dbReference type="PROSITE" id="PS50001">
    <property type="entry name" value="SH2"/>
    <property type="match status" value="1"/>
</dbReference>
<dbReference type="PANTHER" id="PTHR15127">
    <property type="entry name" value="HEAVYWEIGHT, ISOFORM A"/>
    <property type="match status" value="1"/>
</dbReference>
<dbReference type="InterPro" id="IPR051846">
    <property type="entry name" value="SH2_domain_adapters"/>
</dbReference>